<dbReference type="GO" id="GO:0005506">
    <property type="term" value="F:iron ion binding"/>
    <property type="evidence" value="ECO:0007669"/>
    <property type="project" value="InterPro"/>
</dbReference>
<dbReference type="InterPro" id="IPR025114">
    <property type="entry name" value="D27-like_C"/>
</dbReference>
<protein>
    <recommendedName>
        <fullName evidence="1">Beta-carotene isomerase D27-like C-terminal domain-containing protein</fullName>
    </recommendedName>
</protein>
<dbReference type="Pfam" id="PF13225">
    <property type="entry name" value="D27-like_C"/>
    <property type="match status" value="2"/>
</dbReference>
<dbReference type="InParanoid" id="A0A7I4EJB9"/>
<organism evidence="2 3">
    <name type="scientific">Physcomitrium patens</name>
    <name type="common">Spreading-leaved earth moss</name>
    <name type="synonym">Physcomitrella patens</name>
    <dbReference type="NCBI Taxonomy" id="3218"/>
    <lineage>
        <taxon>Eukaryota</taxon>
        <taxon>Viridiplantae</taxon>
        <taxon>Streptophyta</taxon>
        <taxon>Embryophyta</taxon>
        <taxon>Bryophyta</taxon>
        <taxon>Bryophytina</taxon>
        <taxon>Bryopsida</taxon>
        <taxon>Funariidae</taxon>
        <taxon>Funariales</taxon>
        <taxon>Funariaceae</taxon>
        <taxon>Physcomitrium</taxon>
    </lineage>
</organism>
<feature type="domain" description="Beta-carotene isomerase D27-like C-terminal" evidence="1">
    <location>
        <begin position="217"/>
        <end position="272"/>
    </location>
</feature>
<reference evidence="2 3" key="1">
    <citation type="journal article" date="2008" name="Science">
        <title>The Physcomitrella genome reveals evolutionary insights into the conquest of land by plants.</title>
        <authorList>
            <person name="Rensing S."/>
            <person name="Lang D."/>
            <person name="Zimmer A."/>
            <person name="Terry A."/>
            <person name="Salamov A."/>
            <person name="Shapiro H."/>
            <person name="Nishiyama T."/>
            <person name="Perroud P.-F."/>
            <person name="Lindquist E."/>
            <person name="Kamisugi Y."/>
            <person name="Tanahashi T."/>
            <person name="Sakakibara K."/>
            <person name="Fujita T."/>
            <person name="Oishi K."/>
            <person name="Shin-I T."/>
            <person name="Kuroki Y."/>
            <person name="Toyoda A."/>
            <person name="Suzuki Y."/>
            <person name="Hashimoto A."/>
            <person name="Yamaguchi K."/>
            <person name="Sugano A."/>
            <person name="Kohara Y."/>
            <person name="Fujiyama A."/>
            <person name="Anterola A."/>
            <person name="Aoki S."/>
            <person name="Ashton N."/>
            <person name="Barbazuk W.B."/>
            <person name="Barker E."/>
            <person name="Bennetzen J."/>
            <person name="Bezanilla M."/>
            <person name="Blankenship R."/>
            <person name="Cho S.H."/>
            <person name="Dutcher S."/>
            <person name="Estelle M."/>
            <person name="Fawcett J.A."/>
            <person name="Gundlach H."/>
            <person name="Hanada K."/>
            <person name="Heyl A."/>
            <person name="Hicks K.A."/>
            <person name="Hugh J."/>
            <person name="Lohr M."/>
            <person name="Mayer K."/>
            <person name="Melkozernov A."/>
            <person name="Murata T."/>
            <person name="Nelson D."/>
            <person name="Pils B."/>
            <person name="Prigge M."/>
            <person name="Reiss B."/>
            <person name="Renner T."/>
            <person name="Rombauts S."/>
            <person name="Rushton P."/>
            <person name="Sanderfoot A."/>
            <person name="Schween G."/>
            <person name="Shiu S.-H."/>
            <person name="Stueber K."/>
            <person name="Theodoulou F.L."/>
            <person name="Tu H."/>
            <person name="Van de Peer Y."/>
            <person name="Verrier P.J."/>
            <person name="Waters E."/>
            <person name="Wood A."/>
            <person name="Yang L."/>
            <person name="Cove D."/>
            <person name="Cuming A."/>
            <person name="Hasebe M."/>
            <person name="Lucas S."/>
            <person name="Mishler D.B."/>
            <person name="Reski R."/>
            <person name="Grigoriev I."/>
            <person name="Quatrano R.S."/>
            <person name="Boore J.L."/>
        </authorList>
    </citation>
    <scope>NUCLEOTIDE SEQUENCE [LARGE SCALE GENOMIC DNA]</scope>
    <source>
        <strain evidence="2 3">cv. Gransden 2004</strain>
    </source>
</reference>
<evidence type="ECO:0000259" key="1">
    <source>
        <dbReference type="Pfam" id="PF13225"/>
    </source>
</evidence>
<dbReference type="EnsemblPlants" id="Pp3c9_19810V3.6">
    <property type="protein sequence ID" value="Pp3c9_19810V3.6"/>
    <property type="gene ID" value="Pp3c9_19810"/>
</dbReference>
<dbReference type="InterPro" id="IPR038938">
    <property type="entry name" value="D27-like"/>
</dbReference>
<dbReference type="Gramene" id="Pp3c9_19810V3.6">
    <property type="protein sequence ID" value="Pp3c9_19810V3.6"/>
    <property type="gene ID" value="Pp3c9_19810"/>
</dbReference>
<reference evidence="2 3" key="2">
    <citation type="journal article" date="2018" name="Plant J.">
        <title>The Physcomitrella patens chromosome-scale assembly reveals moss genome structure and evolution.</title>
        <authorList>
            <person name="Lang D."/>
            <person name="Ullrich K.K."/>
            <person name="Murat F."/>
            <person name="Fuchs J."/>
            <person name="Jenkins J."/>
            <person name="Haas F.B."/>
            <person name="Piednoel M."/>
            <person name="Gundlach H."/>
            <person name="Van Bel M."/>
            <person name="Meyberg R."/>
            <person name="Vives C."/>
            <person name="Morata J."/>
            <person name="Symeonidi A."/>
            <person name="Hiss M."/>
            <person name="Muchero W."/>
            <person name="Kamisugi Y."/>
            <person name="Saleh O."/>
            <person name="Blanc G."/>
            <person name="Decker E.L."/>
            <person name="van Gessel N."/>
            <person name="Grimwood J."/>
            <person name="Hayes R.D."/>
            <person name="Graham S.W."/>
            <person name="Gunter L.E."/>
            <person name="McDaniel S.F."/>
            <person name="Hoernstein S.N.W."/>
            <person name="Larsson A."/>
            <person name="Li F.W."/>
            <person name="Perroud P.F."/>
            <person name="Phillips J."/>
            <person name="Ranjan P."/>
            <person name="Rokshar D.S."/>
            <person name="Rothfels C.J."/>
            <person name="Schneider L."/>
            <person name="Shu S."/>
            <person name="Stevenson D.W."/>
            <person name="Thummler F."/>
            <person name="Tillich M."/>
            <person name="Villarreal Aguilar J.C."/>
            <person name="Widiez T."/>
            <person name="Wong G.K."/>
            <person name="Wymore A."/>
            <person name="Zhang Y."/>
            <person name="Zimmer A.D."/>
            <person name="Quatrano R.S."/>
            <person name="Mayer K.F.X."/>
            <person name="Goodstein D."/>
            <person name="Casacuberta J.M."/>
            <person name="Vandepoele K."/>
            <person name="Reski R."/>
            <person name="Cuming A.C."/>
            <person name="Tuskan G.A."/>
            <person name="Maumus F."/>
            <person name="Salse J."/>
            <person name="Schmutz J."/>
            <person name="Rensing S.A."/>
        </authorList>
    </citation>
    <scope>NUCLEOTIDE SEQUENCE [LARGE SCALE GENOMIC DNA]</scope>
    <source>
        <strain evidence="2 3">cv. Gransden 2004</strain>
    </source>
</reference>
<feature type="domain" description="Beta-carotene isomerase D27-like C-terminal" evidence="1">
    <location>
        <begin position="149"/>
        <end position="181"/>
    </location>
</feature>
<name>A0A7I4EJB9_PHYPA</name>
<keyword evidence="3" id="KW-1185">Reference proteome</keyword>
<reference evidence="2" key="3">
    <citation type="submission" date="2020-12" db="UniProtKB">
        <authorList>
            <consortium name="EnsemblPlants"/>
        </authorList>
    </citation>
    <scope>IDENTIFICATION</scope>
</reference>
<dbReference type="PANTHER" id="PTHR33591:SF4">
    <property type="entry name" value="OS08G0114100 PROTEIN"/>
    <property type="match status" value="1"/>
</dbReference>
<accession>A0A7I4EJB9</accession>
<proteinExistence type="predicted"/>
<sequence length="302" mass="33729">MLLQLEALRGGATRIPFASHLELKQPRRHRPDGVNMVRCRMAEPSGKPAPMGKKTHYKDSWLDNTILSICMRRLGNVTGVSTTKKGYDGFVELTRKVMETRSPLLQRASSMRVLHSAIPPWLLKIIRRFLPNNQKTAETFAAATLYAEWLVGPCEVKEVEVNGTMQKSGVLIKKCRYVDQALVECQSRYDHDFFLASSVTCYKSLTSEVIAGVIGERYLESSNCVGMCVNLCKIPTQDFFTNSLGVPLTMTPNFEDMSCEMIYGQTPPSIEEDPALQQPCFATLCPTARKKALTCSKTPLPP</sequence>
<dbReference type="AlphaFoldDB" id="A0A7I4EJB9"/>
<dbReference type="EMBL" id="ABEU02000009">
    <property type="status" value="NOT_ANNOTATED_CDS"/>
    <property type="molecule type" value="Genomic_DNA"/>
</dbReference>
<dbReference type="PANTHER" id="PTHR33591">
    <property type="entry name" value="BETA-CAROTENE ISOMERASE D27"/>
    <property type="match status" value="1"/>
</dbReference>
<evidence type="ECO:0000313" key="3">
    <source>
        <dbReference type="Proteomes" id="UP000006727"/>
    </source>
</evidence>
<dbReference type="Proteomes" id="UP000006727">
    <property type="component" value="Chromosome 9"/>
</dbReference>
<evidence type="ECO:0000313" key="2">
    <source>
        <dbReference type="EnsemblPlants" id="Pp3c9_19810V3.6"/>
    </source>
</evidence>
<gene>
    <name evidence="2" type="primary">LOC112286624</name>
</gene>